<feature type="region of interest" description="Disordered" evidence="1">
    <location>
        <begin position="1"/>
        <end position="39"/>
    </location>
</feature>
<dbReference type="EMBL" id="BAAACZ010000005">
    <property type="protein sequence ID" value="GAA0454244.1"/>
    <property type="molecule type" value="Genomic_DNA"/>
</dbReference>
<evidence type="ECO:0000313" key="2">
    <source>
        <dbReference type="EMBL" id="GAA0454244.1"/>
    </source>
</evidence>
<keyword evidence="3" id="KW-1185">Reference proteome</keyword>
<feature type="compositionally biased region" description="Basic residues" evidence="1">
    <location>
        <begin position="1"/>
        <end position="15"/>
    </location>
</feature>
<name>A0ABP3JHY7_9BACI</name>
<protein>
    <recommendedName>
        <fullName evidence="4">50S ribosomal protein L15</fullName>
    </recommendedName>
</protein>
<gene>
    <name evidence="2" type="ORF">GCM10008935_06350</name>
</gene>
<evidence type="ECO:0008006" key="4">
    <source>
        <dbReference type="Google" id="ProtNLM"/>
    </source>
</evidence>
<evidence type="ECO:0000256" key="1">
    <source>
        <dbReference type="SAM" id="MobiDB-lite"/>
    </source>
</evidence>
<sequence>MRAKSSTTHLKKLRATTKPNKTYRGVKGRRRGGCGCSGK</sequence>
<proteinExistence type="predicted"/>
<evidence type="ECO:0000313" key="3">
    <source>
        <dbReference type="Proteomes" id="UP001500740"/>
    </source>
</evidence>
<reference evidence="3" key="1">
    <citation type="journal article" date="2019" name="Int. J. Syst. Evol. Microbiol.">
        <title>The Global Catalogue of Microorganisms (GCM) 10K type strain sequencing project: providing services to taxonomists for standard genome sequencing and annotation.</title>
        <authorList>
            <consortium name="The Broad Institute Genomics Platform"/>
            <consortium name="The Broad Institute Genome Sequencing Center for Infectious Disease"/>
            <person name="Wu L."/>
            <person name="Ma J."/>
        </authorList>
    </citation>
    <scope>NUCLEOTIDE SEQUENCE [LARGE SCALE GENOMIC DNA]</scope>
    <source>
        <strain evidence="3">JCM 14193</strain>
    </source>
</reference>
<accession>A0ABP3JHY7</accession>
<comment type="caution">
    <text evidence="2">The sequence shown here is derived from an EMBL/GenBank/DDBJ whole genome shotgun (WGS) entry which is preliminary data.</text>
</comment>
<organism evidence="2 3">
    <name type="scientific">Alkalibacillus silvisoli</name>
    <dbReference type="NCBI Taxonomy" id="392823"/>
    <lineage>
        <taxon>Bacteria</taxon>
        <taxon>Bacillati</taxon>
        <taxon>Bacillota</taxon>
        <taxon>Bacilli</taxon>
        <taxon>Bacillales</taxon>
        <taxon>Bacillaceae</taxon>
        <taxon>Alkalibacillus</taxon>
    </lineage>
</organism>
<dbReference type="Proteomes" id="UP001500740">
    <property type="component" value="Unassembled WGS sequence"/>
</dbReference>